<name>D3PIT3_LEPSM</name>
<dbReference type="PANTHER" id="PTHR14167">
    <property type="entry name" value="SH3 DOMAIN-CONTAINING"/>
    <property type="match status" value="1"/>
</dbReference>
<gene>
    <name evidence="8" type="primary">SH3G2</name>
</gene>
<dbReference type="Pfam" id="PF00018">
    <property type="entry name" value="SH3_1"/>
    <property type="match status" value="1"/>
</dbReference>
<dbReference type="Pfam" id="PF03114">
    <property type="entry name" value="BAR"/>
    <property type="match status" value="1"/>
</dbReference>
<dbReference type="Gene3D" id="1.20.1270.60">
    <property type="entry name" value="Arfaptin homology (AH) domain/BAR domain"/>
    <property type="match status" value="1"/>
</dbReference>
<dbReference type="EMBL" id="BT121539">
    <property type="protein sequence ID" value="ADD38469.1"/>
    <property type="molecule type" value="mRNA"/>
</dbReference>
<keyword evidence="3 6" id="KW-0728">SH3 domain</keyword>
<dbReference type="SUPFAM" id="SSF50044">
    <property type="entry name" value="SH3-domain"/>
    <property type="match status" value="1"/>
</dbReference>
<evidence type="ECO:0000256" key="6">
    <source>
        <dbReference type="PROSITE-ProRule" id="PRU00192"/>
    </source>
</evidence>
<comment type="similarity">
    <text evidence="2">Belongs to the endophilin family.</text>
</comment>
<dbReference type="GO" id="GO:0005737">
    <property type="term" value="C:cytoplasm"/>
    <property type="evidence" value="ECO:0007669"/>
    <property type="project" value="InterPro"/>
</dbReference>
<dbReference type="AlphaFoldDB" id="D3PIT3"/>
<dbReference type="InterPro" id="IPR036028">
    <property type="entry name" value="SH3-like_dom_sf"/>
</dbReference>
<feature type="domain" description="SH3" evidence="7">
    <location>
        <begin position="262"/>
        <end position="318"/>
    </location>
</feature>
<dbReference type="InterPro" id="IPR004148">
    <property type="entry name" value="BAR_dom"/>
</dbReference>
<reference evidence="8" key="1">
    <citation type="submission" date="2010-03" db="EMBL/GenBank/DDBJ databases">
        <title>Atlantic Lepeophtheirus salmonis ESTs and full-length cDNAs.</title>
        <authorList>
            <person name="Yasuike M."/>
            <person name="von Schalburg K."/>
            <person name="Cooper G."/>
            <person name="Leong J."/>
            <person name="Nilsen F."/>
            <person name="Jones S.R.M."/>
            <person name="Koop B.F."/>
        </authorList>
    </citation>
    <scope>NUCLEOTIDE SEQUENCE</scope>
    <source>
        <strain evidence="8">Atlantic form</strain>
        <tissue evidence="8">Mixed tissue</tissue>
    </source>
</reference>
<dbReference type="InterPro" id="IPR027267">
    <property type="entry name" value="AH/BAR_dom_sf"/>
</dbReference>
<comment type="subcellular location">
    <subcellularLocation>
        <location evidence="1">Membrane</location>
        <topology evidence="1">Peripheral membrane protein</topology>
    </subcellularLocation>
</comment>
<sequence>MFESFKRKLIRTNQVISESISGSEKSEAKGEVYAQYSKNVNAYKKHLVQMLEDIDDLINPNSNLKSTALTKIQKLNGTQEEYVKPHVEHDISTHLDKISIEMGENDHYSLSLKEFSKCLLLISELKYESSSEVKSIFNRDVHSDLNDIQDILKEKKILEDTRLDWCLAKKEWEKKKASGKELVKSENDFKVQLDTTTNKMRDFMLKEEDRIDNLTKTAEILAQMHKKISEKFFNLEATLELKKTQSQDSQIEERYPASRIKPLEMKCKAIHDYKGEEGDLSFMKGDVIKIIEKLNENWYAGIINGIEGQFPTNHVEIL</sequence>
<evidence type="ECO:0000256" key="1">
    <source>
        <dbReference type="ARBA" id="ARBA00004170"/>
    </source>
</evidence>
<dbReference type="Gene3D" id="2.30.30.40">
    <property type="entry name" value="SH3 Domains"/>
    <property type="match status" value="1"/>
</dbReference>
<organism evidence="8">
    <name type="scientific">Lepeophtheirus salmonis</name>
    <name type="common">Salmon louse</name>
    <name type="synonym">Caligus salmonis</name>
    <dbReference type="NCBI Taxonomy" id="72036"/>
    <lineage>
        <taxon>Eukaryota</taxon>
        <taxon>Metazoa</taxon>
        <taxon>Ecdysozoa</taxon>
        <taxon>Arthropoda</taxon>
        <taxon>Crustacea</taxon>
        <taxon>Multicrustacea</taxon>
        <taxon>Hexanauplia</taxon>
        <taxon>Copepoda</taxon>
        <taxon>Siphonostomatoida</taxon>
        <taxon>Caligidae</taxon>
        <taxon>Lepeophtheirus</taxon>
    </lineage>
</organism>
<dbReference type="SMART" id="SM00326">
    <property type="entry name" value="SH3"/>
    <property type="match status" value="1"/>
</dbReference>
<dbReference type="PRINTS" id="PR00452">
    <property type="entry name" value="SH3DOMAIN"/>
</dbReference>
<protein>
    <submittedName>
        <fullName evidence="8">Endophilin-A1</fullName>
    </submittedName>
</protein>
<evidence type="ECO:0000259" key="7">
    <source>
        <dbReference type="PROSITE" id="PS50002"/>
    </source>
</evidence>
<evidence type="ECO:0000256" key="5">
    <source>
        <dbReference type="ARBA" id="ARBA00023136"/>
    </source>
</evidence>
<proteinExistence type="evidence at transcript level"/>
<accession>D3PIT3</accession>
<dbReference type="PANTHER" id="PTHR14167:SF81">
    <property type="entry name" value="ENDOPHILIN-A"/>
    <property type="match status" value="1"/>
</dbReference>
<dbReference type="InterPro" id="IPR001452">
    <property type="entry name" value="SH3_domain"/>
</dbReference>
<keyword evidence="5" id="KW-0472">Membrane</keyword>
<keyword evidence="4" id="KW-0175">Coiled coil</keyword>
<evidence type="ECO:0000256" key="4">
    <source>
        <dbReference type="ARBA" id="ARBA00023054"/>
    </source>
</evidence>
<dbReference type="PROSITE" id="PS50002">
    <property type="entry name" value="SH3"/>
    <property type="match status" value="1"/>
</dbReference>
<evidence type="ECO:0000313" key="8">
    <source>
        <dbReference type="EMBL" id="ADD38469.1"/>
    </source>
</evidence>
<dbReference type="InterPro" id="IPR050384">
    <property type="entry name" value="Endophilin_SH3RF"/>
</dbReference>
<evidence type="ECO:0000256" key="2">
    <source>
        <dbReference type="ARBA" id="ARBA00006697"/>
    </source>
</evidence>
<dbReference type="SUPFAM" id="SSF103657">
    <property type="entry name" value="BAR/IMD domain-like"/>
    <property type="match status" value="1"/>
</dbReference>
<evidence type="ECO:0000256" key="3">
    <source>
        <dbReference type="ARBA" id="ARBA00022443"/>
    </source>
</evidence>